<proteinExistence type="predicted"/>
<evidence type="ECO:0000313" key="2">
    <source>
        <dbReference type="Proteomes" id="UP000030665"/>
    </source>
</evidence>
<dbReference type="Proteomes" id="UP000030665">
    <property type="component" value="Unassembled WGS sequence"/>
</dbReference>
<dbReference type="EMBL" id="HG805996">
    <property type="protein sequence ID" value="CDW55956.1"/>
    <property type="molecule type" value="Genomic_DNA"/>
</dbReference>
<gene>
    <name evidence="1" type="ORF">TTRE_0000423001</name>
</gene>
<keyword evidence="2" id="KW-1185">Reference proteome</keyword>
<name>A0A077Z6X8_TRITR</name>
<sequence length="97" mass="11076">MFKETFHLENHEILLRRRDAGIEFVNCLHYSILIASRKDNNELKQFFSSNRWVNFNALRKSLRLGDCIVASGGASSRTLHLTATVAFVAAIVIKYGY</sequence>
<organism evidence="1 2">
    <name type="scientific">Trichuris trichiura</name>
    <name type="common">Whipworm</name>
    <name type="synonym">Trichocephalus trichiurus</name>
    <dbReference type="NCBI Taxonomy" id="36087"/>
    <lineage>
        <taxon>Eukaryota</taxon>
        <taxon>Metazoa</taxon>
        <taxon>Ecdysozoa</taxon>
        <taxon>Nematoda</taxon>
        <taxon>Enoplea</taxon>
        <taxon>Dorylaimia</taxon>
        <taxon>Trichinellida</taxon>
        <taxon>Trichuridae</taxon>
        <taxon>Trichuris</taxon>
    </lineage>
</organism>
<protein>
    <submittedName>
        <fullName evidence="1">Uncharacterized protein</fullName>
    </submittedName>
</protein>
<reference evidence="1" key="1">
    <citation type="submission" date="2014-01" db="EMBL/GenBank/DDBJ databases">
        <authorList>
            <person name="Aslett M."/>
        </authorList>
    </citation>
    <scope>NUCLEOTIDE SEQUENCE</scope>
</reference>
<reference evidence="1" key="2">
    <citation type="submission" date="2014-03" db="EMBL/GenBank/DDBJ databases">
        <title>The whipworm genome and dual-species transcriptomics of an intimate host-pathogen interaction.</title>
        <authorList>
            <person name="Foth B.J."/>
            <person name="Tsai I.J."/>
            <person name="Reid A.J."/>
            <person name="Bancroft A.J."/>
            <person name="Nichol S."/>
            <person name="Tracey A."/>
            <person name="Holroyd N."/>
            <person name="Cotton J.A."/>
            <person name="Stanley E.J."/>
            <person name="Zarowiecki M."/>
            <person name="Liu J.Z."/>
            <person name="Huckvale T."/>
            <person name="Cooper P.J."/>
            <person name="Grencis R.K."/>
            <person name="Berriman M."/>
        </authorList>
    </citation>
    <scope>NUCLEOTIDE SEQUENCE [LARGE SCALE GENOMIC DNA]</scope>
</reference>
<dbReference type="AlphaFoldDB" id="A0A077Z6X8"/>
<dbReference type="OrthoDB" id="10438218at2759"/>
<accession>A0A077Z6X8</accession>
<evidence type="ECO:0000313" key="1">
    <source>
        <dbReference type="EMBL" id="CDW55956.1"/>
    </source>
</evidence>